<proteinExistence type="predicted"/>
<reference evidence="1 2" key="1">
    <citation type="submission" date="2018-04" db="EMBL/GenBank/DDBJ databases">
        <title>The genome of golden apple snail Pomacea canaliculata provides insight into stress tolerance and invasive adaptation.</title>
        <authorList>
            <person name="Liu C."/>
            <person name="Liu B."/>
            <person name="Ren Y."/>
            <person name="Zhang Y."/>
            <person name="Wang H."/>
            <person name="Li S."/>
            <person name="Jiang F."/>
            <person name="Yin L."/>
            <person name="Zhang G."/>
            <person name="Qian W."/>
            <person name="Fan W."/>
        </authorList>
    </citation>
    <scope>NUCLEOTIDE SEQUENCE [LARGE SCALE GENOMIC DNA]</scope>
    <source>
        <strain evidence="1">SZHN2017</strain>
        <tissue evidence="1">Muscle</tissue>
    </source>
</reference>
<evidence type="ECO:0000313" key="1">
    <source>
        <dbReference type="EMBL" id="PVD23062.1"/>
    </source>
</evidence>
<gene>
    <name evidence="1" type="ORF">C0Q70_16324</name>
</gene>
<protein>
    <submittedName>
        <fullName evidence="1">Uncharacterized protein</fullName>
    </submittedName>
</protein>
<organism evidence="1 2">
    <name type="scientific">Pomacea canaliculata</name>
    <name type="common">Golden apple snail</name>
    <dbReference type="NCBI Taxonomy" id="400727"/>
    <lineage>
        <taxon>Eukaryota</taxon>
        <taxon>Metazoa</taxon>
        <taxon>Spiralia</taxon>
        <taxon>Lophotrochozoa</taxon>
        <taxon>Mollusca</taxon>
        <taxon>Gastropoda</taxon>
        <taxon>Caenogastropoda</taxon>
        <taxon>Architaenioglossa</taxon>
        <taxon>Ampullarioidea</taxon>
        <taxon>Ampullariidae</taxon>
        <taxon>Pomacea</taxon>
    </lineage>
</organism>
<dbReference type="AlphaFoldDB" id="A0A2T7NPI7"/>
<accession>A0A2T7NPI7</accession>
<keyword evidence="2" id="KW-1185">Reference proteome</keyword>
<dbReference type="Proteomes" id="UP000245119">
    <property type="component" value="Linkage Group LG10"/>
</dbReference>
<sequence>MKWRKEVNQQLLAVILLRQGHRVHLSSTELHRKPLCRHSEASIVREATGCSWVERRNINGAERTRLPGRPYIMYGIPRVRLRSKAK</sequence>
<evidence type="ECO:0000313" key="2">
    <source>
        <dbReference type="Proteomes" id="UP000245119"/>
    </source>
</evidence>
<name>A0A2T7NPI7_POMCA</name>
<dbReference type="EMBL" id="PZQS01000010">
    <property type="protein sequence ID" value="PVD23062.1"/>
    <property type="molecule type" value="Genomic_DNA"/>
</dbReference>
<comment type="caution">
    <text evidence="1">The sequence shown here is derived from an EMBL/GenBank/DDBJ whole genome shotgun (WGS) entry which is preliminary data.</text>
</comment>